<keyword evidence="2" id="KW-1185">Reference proteome</keyword>
<dbReference type="Proteomes" id="UP000001307">
    <property type="component" value="Unassembled WGS sequence"/>
</dbReference>
<evidence type="ECO:0000313" key="2">
    <source>
        <dbReference type="Proteomes" id="UP000001307"/>
    </source>
</evidence>
<dbReference type="AlphaFoldDB" id="E4WQU0"/>
<sequence>MPRTLTKSEREVKRENIPKEPVIILNQIEHKPLSDELIEEYNLASKITKRKSLNVDDPVPYEPLPKQLKIHEMIYHLLVLDLDIGNEPVPWSFTDASKKFEWHMMIQKHELFPYFLYKAVWDDDFPAILWGEHAQGETIIVNFELLFLIAKGNGNKEDRTLYYEDNYGPSDSMNNRLQHNLVNIFGFNDMGCQNFEDERQVNSVYHNNHEFFEMTDRICENNGLAPIGRWQEFHHSDFFKGDNPNIEDRHRPKRKNSKFFKICQTLKSDYRVRKAGLDTTGVFVEPKPHRGRPVKHESKYERKFERHYGNSGTMMNALSGNSHAIIALLASTGRTFTYRALFRYTLLDKRPQCRG</sequence>
<gene>
    <name evidence="1" type="ORF">GSOID_T00000158001</name>
</gene>
<accession>E4WQU0</accession>
<name>E4WQU0_OIKDI</name>
<evidence type="ECO:0000313" key="1">
    <source>
        <dbReference type="EMBL" id="CBY20173.1"/>
    </source>
</evidence>
<dbReference type="EMBL" id="FN653015">
    <property type="protein sequence ID" value="CBY20173.1"/>
    <property type="molecule type" value="Genomic_DNA"/>
</dbReference>
<dbReference type="OrthoDB" id="10412966at2759"/>
<protein>
    <submittedName>
        <fullName evidence="1">Uncharacterized protein</fullName>
    </submittedName>
</protein>
<organism evidence="1">
    <name type="scientific">Oikopleura dioica</name>
    <name type="common">Tunicate</name>
    <dbReference type="NCBI Taxonomy" id="34765"/>
    <lineage>
        <taxon>Eukaryota</taxon>
        <taxon>Metazoa</taxon>
        <taxon>Chordata</taxon>
        <taxon>Tunicata</taxon>
        <taxon>Appendicularia</taxon>
        <taxon>Copelata</taxon>
        <taxon>Oikopleuridae</taxon>
        <taxon>Oikopleura</taxon>
    </lineage>
</organism>
<dbReference type="InParanoid" id="E4WQU0"/>
<proteinExistence type="predicted"/>
<reference evidence="1" key="1">
    <citation type="journal article" date="2010" name="Science">
        <title>Plasticity of animal genome architecture unmasked by rapid evolution of a pelagic tunicate.</title>
        <authorList>
            <person name="Denoeud F."/>
            <person name="Henriet S."/>
            <person name="Mungpakdee S."/>
            <person name="Aury J.M."/>
            <person name="Da Silva C."/>
            <person name="Brinkmann H."/>
            <person name="Mikhaleva J."/>
            <person name="Olsen L.C."/>
            <person name="Jubin C."/>
            <person name="Canestro C."/>
            <person name="Bouquet J.M."/>
            <person name="Danks G."/>
            <person name="Poulain J."/>
            <person name="Campsteijn C."/>
            <person name="Adamski M."/>
            <person name="Cross I."/>
            <person name="Yadetie F."/>
            <person name="Muffato M."/>
            <person name="Louis A."/>
            <person name="Butcher S."/>
            <person name="Tsagkogeorga G."/>
            <person name="Konrad A."/>
            <person name="Singh S."/>
            <person name="Jensen M.F."/>
            <person name="Cong E.H."/>
            <person name="Eikeseth-Otteraa H."/>
            <person name="Noel B."/>
            <person name="Anthouard V."/>
            <person name="Porcel B.M."/>
            <person name="Kachouri-Lafond R."/>
            <person name="Nishino A."/>
            <person name="Ugolini M."/>
            <person name="Chourrout P."/>
            <person name="Nishida H."/>
            <person name="Aasland R."/>
            <person name="Huzurbazar S."/>
            <person name="Westhof E."/>
            <person name="Delsuc F."/>
            <person name="Lehrach H."/>
            <person name="Reinhardt R."/>
            <person name="Weissenbach J."/>
            <person name="Roy S.W."/>
            <person name="Artiguenave F."/>
            <person name="Postlethwait J.H."/>
            <person name="Manak J.R."/>
            <person name="Thompson E.M."/>
            <person name="Jaillon O."/>
            <person name="Du Pasquier L."/>
            <person name="Boudinot P."/>
            <person name="Liberles D.A."/>
            <person name="Volff J.N."/>
            <person name="Philippe H."/>
            <person name="Lenhard B."/>
            <person name="Roest Crollius H."/>
            <person name="Wincker P."/>
            <person name="Chourrout D."/>
        </authorList>
    </citation>
    <scope>NUCLEOTIDE SEQUENCE [LARGE SCALE GENOMIC DNA]</scope>
</reference>